<accession>A0A194AIY2</accession>
<dbReference type="GO" id="GO:0031241">
    <property type="term" value="C:periplasmic side of cell outer membrane"/>
    <property type="evidence" value="ECO:0007669"/>
    <property type="project" value="TreeGrafter"/>
</dbReference>
<dbReference type="AlphaFoldDB" id="A0A194AIY2"/>
<evidence type="ECO:0000313" key="4">
    <source>
        <dbReference type="Proteomes" id="UP000095200"/>
    </source>
</evidence>
<comment type="caution">
    <text evidence="3">The sequence shown here is derived from an EMBL/GenBank/DDBJ whole genome shotgun (WGS) entry which is preliminary data.</text>
</comment>
<organism evidence="3 4">
    <name type="scientific">Desulfoplanes formicivorans</name>
    <dbReference type="NCBI Taxonomy" id="1592317"/>
    <lineage>
        <taxon>Bacteria</taxon>
        <taxon>Pseudomonadati</taxon>
        <taxon>Thermodesulfobacteriota</taxon>
        <taxon>Desulfovibrionia</taxon>
        <taxon>Desulfovibrionales</taxon>
        <taxon>Desulfoplanaceae</taxon>
        <taxon>Desulfoplanes</taxon>
    </lineage>
</organism>
<dbReference type="GO" id="GO:0030234">
    <property type="term" value="F:enzyme regulator activity"/>
    <property type="evidence" value="ECO:0007669"/>
    <property type="project" value="TreeGrafter"/>
</dbReference>
<feature type="compositionally biased region" description="Polar residues" evidence="2">
    <location>
        <begin position="662"/>
        <end position="674"/>
    </location>
</feature>
<dbReference type="PROSITE" id="PS51257">
    <property type="entry name" value="PROKAR_LIPOPROTEIN"/>
    <property type="match status" value="1"/>
</dbReference>
<dbReference type="InterPro" id="IPR007443">
    <property type="entry name" value="LpoA"/>
</dbReference>
<feature type="region of interest" description="Disordered" evidence="2">
    <location>
        <begin position="621"/>
        <end position="690"/>
    </location>
</feature>
<keyword evidence="4" id="KW-1185">Reference proteome</keyword>
<dbReference type="InterPro" id="IPR028082">
    <property type="entry name" value="Peripla_BP_I"/>
</dbReference>
<dbReference type="RefSeq" id="WP_069858443.1">
    <property type="nucleotide sequence ID" value="NZ_BDFE01000015.1"/>
</dbReference>
<reference evidence="4" key="1">
    <citation type="submission" date="2016-06" db="EMBL/GenBank/DDBJ databases">
        <title>Draft genome sequence of Desulfoplanes formicivorans strain Pf12B.</title>
        <authorList>
            <person name="Watanabe M."/>
            <person name="Kojima H."/>
            <person name="Fukui M."/>
        </authorList>
    </citation>
    <scope>NUCLEOTIDE SEQUENCE [LARGE SCALE GENOMIC DNA]</scope>
    <source>
        <strain evidence="4">Pf12B</strain>
    </source>
</reference>
<dbReference type="CDD" id="cd06339">
    <property type="entry name" value="PBP1_YraM_LppC_lipoprotein-like"/>
    <property type="match status" value="1"/>
</dbReference>
<name>A0A194AIY2_9BACT</name>
<dbReference type="OrthoDB" id="5410879at2"/>
<protein>
    <recommendedName>
        <fullName evidence="5">Leucine-binding protein domain-containing protein</fullName>
    </recommendedName>
</protein>
<dbReference type="PANTHER" id="PTHR38038:SF1">
    <property type="entry name" value="PENICILLIN-BINDING PROTEIN ACTIVATOR LPOA"/>
    <property type="match status" value="1"/>
</dbReference>
<evidence type="ECO:0000256" key="1">
    <source>
        <dbReference type="ARBA" id="ARBA00023136"/>
    </source>
</evidence>
<dbReference type="Pfam" id="PF04348">
    <property type="entry name" value="LppC"/>
    <property type="match status" value="1"/>
</dbReference>
<evidence type="ECO:0008006" key="5">
    <source>
        <dbReference type="Google" id="ProtNLM"/>
    </source>
</evidence>
<gene>
    <name evidence="3" type="ORF">DPF_1420</name>
</gene>
<evidence type="ECO:0000256" key="2">
    <source>
        <dbReference type="SAM" id="MobiDB-lite"/>
    </source>
</evidence>
<dbReference type="PANTHER" id="PTHR38038">
    <property type="entry name" value="PENICILLIN-BINDING PROTEIN ACTIVATOR LPOA"/>
    <property type="match status" value="1"/>
</dbReference>
<dbReference type="EMBL" id="BDFE01000015">
    <property type="protein sequence ID" value="GAU08704.1"/>
    <property type="molecule type" value="Genomic_DNA"/>
</dbReference>
<dbReference type="STRING" id="1592317.DPF_1420"/>
<dbReference type="GO" id="GO:0009252">
    <property type="term" value="P:peptidoglycan biosynthetic process"/>
    <property type="evidence" value="ECO:0007669"/>
    <property type="project" value="TreeGrafter"/>
</dbReference>
<dbReference type="Gene3D" id="3.40.50.2300">
    <property type="match status" value="2"/>
</dbReference>
<dbReference type="Proteomes" id="UP000095200">
    <property type="component" value="Unassembled WGS sequence"/>
</dbReference>
<proteinExistence type="predicted"/>
<sequence length="690" mass="77367">MKTHILVVLLLVPLIFSLACGKKTITQPGPQMEKATLPDRIHLATRADAAWQAANYPESQRLYAALLKEPSLSRQLMPVAWERLAMSAVHNHDWNTAQEALGQWAQAIPEAMSSWPWNATKTALTEKRQGAPAAEHFLMSLLKDTALPRTTRANVATELIRRFSEQDKLASALAIYGLQYDLETTAQKRQSLETEVLQLVQGKPLSLLAEAANATRQDSITTFPKNVLTGVYDLKRLEEDTTLWPQVWQNLIALRDKSQWAGPFPFGRDLDALLTRMGHPRQHIALVIPLQGPYASIGWRIAQGVGAGQWYLTSQGMDLEVTIINSSMPGWEKELEQLDATCRVVGGPLRKTAWESVLEHGLVKNRAFFAFMSTIDEEGAKAWRFFGSPRDQVRAMVKSALANDITRFAILYPREPYGRAMARHFWEEATSQGGTINGMESYDPRQPAAWGKTVAELLEADSHNKDDLNPEPDFKAVFLPDTLKNAKLIVPQFFFYNENRMLFLGSQLWEQGKNPDSPLEASYFDLAVYPGGWWKNNPGLGMKELNRILQKTGQDDPEFWTALGFDFTRFAAGLGFLGSPLDPQTVNEALRSQQAFSWTIAPLSWDERGVATQDYFVFQPTEKGPLPADPERITHKRSQREARRQARMAALNATIEADDNPDPNSSPNTFSSKPVHSGSRIPVTDIRISE</sequence>
<dbReference type="SUPFAM" id="SSF53822">
    <property type="entry name" value="Periplasmic binding protein-like I"/>
    <property type="match status" value="1"/>
</dbReference>
<evidence type="ECO:0000313" key="3">
    <source>
        <dbReference type="EMBL" id="GAU08704.1"/>
    </source>
</evidence>
<feature type="compositionally biased region" description="Basic and acidic residues" evidence="2">
    <location>
        <begin position="629"/>
        <end position="644"/>
    </location>
</feature>
<keyword evidence="1" id="KW-0472">Membrane</keyword>